<dbReference type="InParanoid" id="E4X7N3"/>
<evidence type="ECO:0000256" key="1">
    <source>
        <dbReference type="SAM" id="Coils"/>
    </source>
</evidence>
<keyword evidence="3" id="KW-1185">Reference proteome</keyword>
<accession>E4X7N3</accession>
<reference evidence="2" key="1">
    <citation type="journal article" date="2010" name="Science">
        <title>Plasticity of animal genome architecture unmasked by rapid evolution of a pelagic tunicate.</title>
        <authorList>
            <person name="Denoeud F."/>
            <person name="Henriet S."/>
            <person name="Mungpakdee S."/>
            <person name="Aury J.M."/>
            <person name="Da Silva C."/>
            <person name="Brinkmann H."/>
            <person name="Mikhaleva J."/>
            <person name="Olsen L.C."/>
            <person name="Jubin C."/>
            <person name="Canestro C."/>
            <person name="Bouquet J.M."/>
            <person name="Danks G."/>
            <person name="Poulain J."/>
            <person name="Campsteijn C."/>
            <person name="Adamski M."/>
            <person name="Cross I."/>
            <person name="Yadetie F."/>
            <person name="Muffato M."/>
            <person name="Louis A."/>
            <person name="Butcher S."/>
            <person name="Tsagkogeorga G."/>
            <person name="Konrad A."/>
            <person name="Singh S."/>
            <person name="Jensen M.F."/>
            <person name="Cong E.H."/>
            <person name="Eikeseth-Otteraa H."/>
            <person name="Noel B."/>
            <person name="Anthouard V."/>
            <person name="Porcel B.M."/>
            <person name="Kachouri-Lafond R."/>
            <person name="Nishino A."/>
            <person name="Ugolini M."/>
            <person name="Chourrout P."/>
            <person name="Nishida H."/>
            <person name="Aasland R."/>
            <person name="Huzurbazar S."/>
            <person name="Westhof E."/>
            <person name="Delsuc F."/>
            <person name="Lehrach H."/>
            <person name="Reinhardt R."/>
            <person name="Weissenbach J."/>
            <person name="Roy S.W."/>
            <person name="Artiguenave F."/>
            <person name="Postlethwait J.H."/>
            <person name="Manak J.R."/>
            <person name="Thompson E.M."/>
            <person name="Jaillon O."/>
            <person name="Du Pasquier L."/>
            <person name="Boudinot P."/>
            <person name="Liberles D.A."/>
            <person name="Volff J.N."/>
            <person name="Philippe H."/>
            <person name="Lenhard B."/>
            <person name="Roest Crollius H."/>
            <person name="Wincker P."/>
            <person name="Chourrout D."/>
        </authorList>
    </citation>
    <scope>NUCLEOTIDE SEQUENCE [LARGE SCALE GENOMIC DNA]</scope>
</reference>
<keyword evidence="1" id="KW-0175">Coiled coil</keyword>
<dbReference type="EMBL" id="FN653028">
    <property type="protein sequence ID" value="CBY18706.1"/>
    <property type="molecule type" value="Genomic_DNA"/>
</dbReference>
<evidence type="ECO:0000313" key="3">
    <source>
        <dbReference type="Proteomes" id="UP000001307"/>
    </source>
</evidence>
<proteinExistence type="predicted"/>
<evidence type="ECO:0000313" key="2">
    <source>
        <dbReference type="EMBL" id="CBY18706.1"/>
    </source>
</evidence>
<dbReference type="Proteomes" id="UP000001307">
    <property type="component" value="Unassembled WGS sequence"/>
</dbReference>
<dbReference type="AlphaFoldDB" id="E4X7N3"/>
<name>E4X7N3_OIKDI</name>
<protein>
    <submittedName>
        <fullName evidence="2">Uncharacterized protein</fullName>
    </submittedName>
</protein>
<organism evidence="2">
    <name type="scientific">Oikopleura dioica</name>
    <name type="common">Tunicate</name>
    <dbReference type="NCBI Taxonomy" id="34765"/>
    <lineage>
        <taxon>Eukaryota</taxon>
        <taxon>Metazoa</taxon>
        <taxon>Chordata</taxon>
        <taxon>Tunicata</taxon>
        <taxon>Appendicularia</taxon>
        <taxon>Copelata</taxon>
        <taxon>Oikopleuridae</taxon>
        <taxon>Oikopleura</taxon>
    </lineage>
</organism>
<sequence length="325" mass="37758">MKGLNAAKEILKEFEISSQNVIQPLPPIEKNVKSDDIHQYWPISSKNSITQNRVQKRTFEEKIREEIDGIVNTKNNDENQTSPRKLEPLPPFNLHISENISVGPGQTVPDPAFAYTKKDALASYKKIHKAVAPKSWTVPREEKQTSLLKELCPETEILKFGEHQDLLFEVLKHYREYLSHLDSKIATLDDLPDPVPLTVSVREEKRRHDEAIQDGKKKQEYIAAPLPPPPKPEEIIKIEYIDPEYHELPKSIVDLGVQVQDQIDRLADLDSETSKIKPWYNKLEKTLLEEEKLLEIKLSQLREKNDLFENEEDLRELNDEFLKQY</sequence>
<feature type="coiled-coil region" evidence="1">
    <location>
        <begin position="284"/>
        <end position="311"/>
    </location>
</feature>
<gene>
    <name evidence="2" type="ORF">GSOID_T00003572001</name>
</gene>